<dbReference type="RefSeq" id="WP_007538453.1">
    <property type="nucleotide sequence ID" value="NZ_HF536774.1"/>
</dbReference>
<dbReference type="STRING" id="1211777.BN77_p30002"/>
<evidence type="ECO:0000313" key="1">
    <source>
        <dbReference type="EMBL" id="CCM79580.1"/>
    </source>
</evidence>
<comment type="caution">
    <text evidence="1">The sequence shown here is derived from an EMBL/GenBank/DDBJ whole genome shotgun (WGS) entry which is preliminary data.</text>
</comment>
<dbReference type="EMBL" id="CANI01000049">
    <property type="protein sequence ID" value="CCM79580.1"/>
    <property type="molecule type" value="Genomic_DNA"/>
</dbReference>
<name>K0Q3T2_9HYPH</name>
<dbReference type="HOGENOM" id="CLU_2828283_0_0_5"/>
<protein>
    <submittedName>
        <fullName evidence="1">Uncharacterized protein</fullName>
    </submittedName>
</protein>
<dbReference type="InterPro" id="IPR009841">
    <property type="entry name" value="VirC2"/>
</dbReference>
<keyword evidence="2" id="KW-1185">Reference proteome</keyword>
<proteinExistence type="predicted"/>
<dbReference type="AlphaFoldDB" id="K0Q3T2"/>
<accession>K0Q3T2</accession>
<organism evidence="1 2">
    <name type="scientific">Rhizobium mesoamericanum STM3625</name>
    <dbReference type="NCBI Taxonomy" id="1211777"/>
    <lineage>
        <taxon>Bacteria</taxon>
        <taxon>Pseudomonadati</taxon>
        <taxon>Pseudomonadota</taxon>
        <taxon>Alphaproteobacteria</taxon>
        <taxon>Hyphomicrobiales</taxon>
        <taxon>Rhizobiaceae</taxon>
        <taxon>Rhizobium/Agrobacterium group</taxon>
        <taxon>Rhizobium</taxon>
    </lineage>
</organism>
<dbReference type="Proteomes" id="UP000009319">
    <property type="component" value="Unassembled WGS sequence"/>
</dbReference>
<dbReference type="Pfam" id="PF07181">
    <property type="entry name" value="VirC2"/>
    <property type="match status" value="1"/>
</dbReference>
<evidence type="ECO:0000313" key="2">
    <source>
        <dbReference type="Proteomes" id="UP000009319"/>
    </source>
</evidence>
<reference evidence="1 2" key="1">
    <citation type="journal article" date="2013" name="Genome Announc.">
        <title>Draft Genome Sequence of Rhizobium mesoamericanum STM3625, a Nitrogen-Fixing Symbiont of Mimosa pudica Isolated in French Guiana (South America).</title>
        <authorList>
            <person name="Moulin L."/>
            <person name="Mornico D."/>
            <person name="Melkonian R."/>
            <person name="Klonowska A."/>
        </authorList>
    </citation>
    <scope>NUCLEOTIDE SEQUENCE [LARGE SCALE GENOMIC DNA]</scope>
    <source>
        <strain evidence="1 2">STM3625</strain>
    </source>
</reference>
<gene>
    <name evidence="1" type="ORF">BN77_p30002</name>
</gene>
<sequence length="66" mass="7049">MGIRKPALSVVEARRLAAARPEIVHPNLPLAVSFQGVVHSERIEETGVTTHQCFIAFAAIGVCPSV</sequence>